<dbReference type="AlphaFoldDB" id="A0A1T5CAS9"/>
<dbReference type="OrthoDB" id="9779074at2"/>
<dbReference type="InterPro" id="IPR009594">
    <property type="entry name" value="Tscrpt_reg_HTH_AraC_N"/>
</dbReference>
<name>A0A1T5CAS9_9SPHI</name>
<evidence type="ECO:0000256" key="1">
    <source>
        <dbReference type="ARBA" id="ARBA00023015"/>
    </source>
</evidence>
<dbReference type="RefSeq" id="WP_079716966.1">
    <property type="nucleotide sequence ID" value="NZ_FUYS01000004.1"/>
</dbReference>
<dbReference type="PANTHER" id="PTHR46796">
    <property type="entry name" value="HTH-TYPE TRANSCRIPTIONAL ACTIVATOR RHAS-RELATED"/>
    <property type="match status" value="1"/>
</dbReference>
<dbReference type="InterPro" id="IPR050204">
    <property type="entry name" value="AraC_XylS_family_regulators"/>
</dbReference>
<evidence type="ECO:0000313" key="6">
    <source>
        <dbReference type="Proteomes" id="UP000190541"/>
    </source>
</evidence>
<keyword evidence="1" id="KW-0805">Transcription regulation</keyword>
<proteinExistence type="predicted"/>
<keyword evidence="3" id="KW-0804">Transcription</keyword>
<evidence type="ECO:0000256" key="2">
    <source>
        <dbReference type="ARBA" id="ARBA00023125"/>
    </source>
</evidence>
<dbReference type="Proteomes" id="UP000190541">
    <property type="component" value="Unassembled WGS sequence"/>
</dbReference>
<keyword evidence="2 5" id="KW-0238">DNA-binding</keyword>
<dbReference type="SUPFAM" id="SSF46689">
    <property type="entry name" value="Homeodomain-like"/>
    <property type="match status" value="2"/>
</dbReference>
<feature type="domain" description="HTH araC/xylS-type" evidence="4">
    <location>
        <begin position="203"/>
        <end position="300"/>
    </location>
</feature>
<dbReference type="SMART" id="SM00342">
    <property type="entry name" value="HTH_ARAC"/>
    <property type="match status" value="1"/>
</dbReference>
<dbReference type="PROSITE" id="PS01124">
    <property type="entry name" value="HTH_ARAC_FAMILY_2"/>
    <property type="match status" value="1"/>
</dbReference>
<evidence type="ECO:0000313" key="5">
    <source>
        <dbReference type="EMBL" id="SKB56652.1"/>
    </source>
</evidence>
<dbReference type="InterPro" id="IPR009057">
    <property type="entry name" value="Homeodomain-like_sf"/>
</dbReference>
<dbReference type="PANTHER" id="PTHR46796:SF6">
    <property type="entry name" value="ARAC SUBFAMILY"/>
    <property type="match status" value="1"/>
</dbReference>
<gene>
    <name evidence="5" type="ORF">SAMN05660226_02026</name>
</gene>
<evidence type="ECO:0000259" key="4">
    <source>
        <dbReference type="PROSITE" id="PS01124"/>
    </source>
</evidence>
<dbReference type="Pfam" id="PF12833">
    <property type="entry name" value="HTH_18"/>
    <property type="match status" value="1"/>
</dbReference>
<dbReference type="InterPro" id="IPR018062">
    <property type="entry name" value="HTH_AraC-typ_CS"/>
</dbReference>
<organism evidence="5 6">
    <name type="scientific">Parapedobacter luteus</name>
    <dbReference type="NCBI Taxonomy" id="623280"/>
    <lineage>
        <taxon>Bacteria</taxon>
        <taxon>Pseudomonadati</taxon>
        <taxon>Bacteroidota</taxon>
        <taxon>Sphingobacteriia</taxon>
        <taxon>Sphingobacteriales</taxon>
        <taxon>Sphingobacteriaceae</taxon>
        <taxon>Parapedobacter</taxon>
    </lineage>
</organism>
<reference evidence="5 6" key="1">
    <citation type="submission" date="2017-02" db="EMBL/GenBank/DDBJ databases">
        <authorList>
            <person name="Peterson S.W."/>
        </authorList>
    </citation>
    <scope>NUCLEOTIDE SEQUENCE [LARGE SCALE GENOMIC DNA]</scope>
    <source>
        <strain evidence="5 6">DSM 22899</strain>
    </source>
</reference>
<dbReference type="Pfam" id="PF06719">
    <property type="entry name" value="AraC_N"/>
    <property type="match status" value="1"/>
</dbReference>
<dbReference type="Gene3D" id="1.10.10.60">
    <property type="entry name" value="Homeodomain-like"/>
    <property type="match status" value="2"/>
</dbReference>
<keyword evidence="6" id="KW-1185">Reference proteome</keyword>
<dbReference type="InterPro" id="IPR018060">
    <property type="entry name" value="HTH_AraC"/>
</dbReference>
<dbReference type="EMBL" id="FUYS01000004">
    <property type="protein sequence ID" value="SKB56652.1"/>
    <property type="molecule type" value="Genomic_DNA"/>
</dbReference>
<sequence length="303" mass="34601">MNRKNTLRPLPLSSQRELRTLVENRRAYTLNSCELNVFETYKRSELVPLQFDDLVITSMLRGKKVMHLFGKPGFDYLPGETVIVPPSVRMEIDFPLASDNEPTQCTALAIGRKQIADTINYLNEYHPRSLGALNWQLTFDKYHFYNHTELAVLINKLIAISTSGDVHKDVLADLTLKELLIRIIQLQNRYTATDATQPDSRIGQVVAYIRQHIAHSLSVDELSQVAHISKPHFYRAFKHEMGISPMEFVILERINQAKQLLAAGSTIKEACFGSGFNNLNYFIRIFKKHEGITPGAYRLLLTK</sequence>
<dbReference type="PROSITE" id="PS00041">
    <property type="entry name" value="HTH_ARAC_FAMILY_1"/>
    <property type="match status" value="1"/>
</dbReference>
<evidence type="ECO:0000256" key="3">
    <source>
        <dbReference type="ARBA" id="ARBA00023163"/>
    </source>
</evidence>
<protein>
    <submittedName>
        <fullName evidence="5">AraC-type DNA-binding protein</fullName>
    </submittedName>
</protein>
<accession>A0A1T5CAS9</accession>
<dbReference type="STRING" id="623280.SAMN05660226_02026"/>
<dbReference type="GO" id="GO:0043565">
    <property type="term" value="F:sequence-specific DNA binding"/>
    <property type="evidence" value="ECO:0007669"/>
    <property type="project" value="InterPro"/>
</dbReference>
<dbReference type="GO" id="GO:0003700">
    <property type="term" value="F:DNA-binding transcription factor activity"/>
    <property type="evidence" value="ECO:0007669"/>
    <property type="project" value="InterPro"/>
</dbReference>